<evidence type="ECO:0000259" key="7">
    <source>
        <dbReference type="PROSITE" id="PS50066"/>
    </source>
</evidence>
<gene>
    <name evidence="8" type="ORF">SAY87_020800</name>
</gene>
<evidence type="ECO:0000256" key="3">
    <source>
        <dbReference type="ARBA" id="ARBA00023125"/>
    </source>
</evidence>
<dbReference type="PROSITE" id="PS50066">
    <property type="entry name" value="MADS_BOX_2"/>
    <property type="match status" value="1"/>
</dbReference>
<dbReference type="Proteomes" id="UP001345219">
    <property type="component" value="Chromosome 16"/>
</dbReference>
<feature type="region of interest" description="Disordered" evidence="6">
    <location>
        <begin position="154"/>
        <end position="195"/>
    </location>
</feature>
<dbReference type="EMBL" id="JAXIOK010000016">
    <property type="protein sequence ID" value="KAK4752002.1"/>
    <property type="molecule type" value="Genomic_DNA"/>
</dbReference>
<dbReference type="SMART" id="SM00432">
    <property type="entry name" value="MADS"/>
    <property type="match status" value="1"/>
</dbReference>
<comment type="subcellular location">
    <subcellularLocation>
        <location evidence="1">Nucleus</location>
    </subcellularLocation>
</comment>
<dbReference type="PANTHER" id="PTHR11945">
    <property type="entry name" value="MADS BOX PROTEIN"/>
    <property type="match status" value="1"/>
</dbReference>
<proteinExistence type="predicted"/>
<keyword evidence="3" id="KW-0238">DNA-binding</keyword>
<dbReference type="AlphaFoldDB" id="A0AAN7JS02"/>
<evidence type="ECO:0000256" key="1">
    <source>
        <dbReference type="ARBA" id="ARBA00004123"/>
    </source>
</evidence>
<dbReference type="GO" id="GO:0046983">
    <property type="term" value="F:protein dimerization activity"/>
    <property type="evidence" value="ECO:0007669"/>
    <property type="project" value="InterPro"/>
</dbReference>
<evidence type="ECO:0000256" key="4">
    <source>
        <dbReference type="ARBA" id="ARBA00023163"/>
    </source>
</evidence>
<dbReference type="GO" id="GO:0000978">
    <property type="term" value="F:RNA polymerase II cis-regulatory region sequence-specific DNA binding"/>
    <property type="evidence" value="ECO:0007669"/>
    <property type="project" value="TreeGrafter"/>
</dbReference>
<dbReference type="GO" id="GO:0005634">
    <property type="term" value="C:nucleus"/>
    <property type="evidence" value="ECO:0007669"/>
    <property type="project" value="UniProtKB-SubCell"/>
</dbReference>
<dbReference type="CDD" id="cd00266">
    <property type="entry name" value="MADS_SRF_like"/>
    <property type="match status" value="1"/>
</dbReference>
<dbReference type="InterPro" id="IPR002100">
    <property type="entry name" value="TF_MADSbox"/>
</dbReference>
<name>A0AAN7JS02_9MYRT</name>
<dbReference type="GO" id="GO:0045944">
    <property type="term" value="P:positive regulation of transcription by RNA polymerase II"/>
    <property type="evidence" value="ECO:0007669"/>
    <property type="project" value="InterPro"/>
</dbReference>
<dbReference type="GO" id="GO:0000981">
    <property type="term" value="F:DNA-binding transcription factor activity, RNA polymerase II-specific"/>
    <property type="evidence" value="ECO:0007669"/>
    <property type="project" value="InterPro"/>
</dbReference>
<dbReference type="Gene3D" id="3.40.1810.10">
    <property type="entry name" value="Transcription factor, MADS-box"/>
    <property type="match status" value="1"/>
</dbReference>
<evidence type="ECO:0000313" key="9">
    <source>
        <dbReference type="Proteomes" id="UP001345219"/>
    </source>
</evidence>
<dbReference type="Pfam" id="PF00319">
    <property type="entry name" value="SRF-TF"/>
    <property type="match status" value="1"/>
</dbReference>
<feature type="domain" description="MADS-box" evidence="7">
    <location>
        <begin position="1"/>
        <end position="51"/>
    </location>
</feature>
<dbReference type="InterPro" id="IPR036879">
    <property type="entry name" value="TF_MADSbox_sf"/>
</dbReference>
<feature type="compositionally biased region" description="Basic and acidic residues" evidence="6">
    <location>
        <begin position="154"/>
        <end position="165"/>
    </location>
</feature>
<dbReference type="PANTHER" id="PTHR11945:SF387">
    <property type="entry name" value="AGAMOUS-LIKE MADS-BOX PROTEIN AGL80"/>
    <property type="match status" value="1"/>
</dbReference>
<accession>A0AAN7JS02</accession>
<dbReference type="PRINTS" id="PR00404">
    <property type="entry name" value="MADSDOMAIN"/>
</dbReference>
<evidence type="ECO:0000313" key="8">
    <source>
        <dbReference type="EMBL" id="KAK4752002.1"/>
    </source>
</evidence>
<keyword evidence="5" id="KW-0539">Nucleus</keyword>
<organism evidence="8 9">
    <name type="scientific">Trapa incisa</name>
    <dbReference type="NCBI Taxonomy" id="236973"/>
    <lineage>
        <taxon>Eukaryota</taxon>
        <taxon>Viridiplantae</taxon>
        <taxon>Streptophyta</taxon>
        <taxon>Embryophyta</taxon>
        <taxon>Tracheophyta</taxon>
        <taxon>Spermatophyta</taxon>
        <taxon>Magnoliopsida</taxon>
        <taxon>eudicotyledons</taxon>
        <taxon>Gunneridae</taxon>
        <taxon>Pentapetalae</taxon>
        <taxon>rosids</taxon>
        <taxon>malvids</taxon>
        <taxon>Myrtales</taxon>
        <taxon>Lythraceae</taxon>
        <taxon>Trapa</taxon>
    </lineage>
</organism>
<evidence type="ECO:0000256" key="6">
    <source>
        <dbReference type="SAM" id="MobiDB-lite"/>
    </source>
</evidence>
<evidence type="ECO:0000256" key="5">
    <source>
        <dbReference type="ARBA" id="ARBA00023242"/>
    </source>
</evidence>
<dbReference type="SUPFAM" id="SSF55455">
    <property type="entry name" value="SRF-like"/>
    <property type="match status" value="1"/>
</dbReference>
<comment type="caution">
    <text evidence="8">The sequence shown here is derived from an EMBL/GenBank/DDBJ whole genome shotgun (WGS) entry which is preliminary data.</text>
</comment>
<sequence length="195" mass="22730">MGRKKVRLELITKESTRKTTFRKRKAGLLKKAFELATLCGIKGCAVIYGPNEAEPYVWPSEEEAAKVLKRFRALPPKKQVKHMKNHEECLDGSLKNPERKVVEGRRRKNREMELEMLLCQLQEVDGDDEELFKMMSLEDMMSLLDFLDKRVEEDIPSKDGHTPDRHHQRSEEEEEDADTTKRPRKRNRPVAPGCN</sequence>
<reference evidence="8 9" key="1">
    <citation type="journal article" date="2023" name="Hortic Res">
        <title>Pangenome of water caltrop reveals structural variations and asymmetric subgenome divergence after allopolyploidization.</title>
        <authorList>
            <person name="Zhang X."/>
            <person name="Chen Y."/>
            <person name="Wang L."/>
            <person name="Yuan Y."/>
            <person name="Fang M."/>
            <person name="Shi L."/>
            <person name="Lu R."/>
            <person name="Comes H.P."/>
            <person name="Ma Y."/>
            <person name="Chen Y."/>
            <person name="Huang G."/>
            <person name="Zhou Y."/>
            <person name="Zheng Z."/>
            <person name="Qiu Y."/>
        </authorList>
    </citation>
    <scope>NUCLEOTIDE SEQUENCE [LARGE SCALE GENOMIC DNA]</scope>
    <source>
        <tissue evidence="8">Roots</tissue>
    </source>
</reference>
<protein>
    <recommendedName>
        <fullName evidence="7">MADS-box domain-containing protein</fullName>
    </recommendedName>
</protein>
<keyword evidence="4" id="KW-0804">Transcription</keyword>
<evidence type="ECO:0000256" key="2">
    <source>
        <dbReference type="ARBA" id="ARBA00023015"/>
    </source>
</evidence>
<keyword evidence="2" id="KW-0805">Transcription regulation</keyword>
<dbReference type="InterPro" id="IPR033897">
    <property type="entry name" value="SRF-like_MADS-box"/>
</dbReference>
<keyword evidence="9" id="KW-1185">Reference proteome</keyword>